<organism evidence="1 2">
    <name type="scientific">Amycolatopsis antarctica</name>
    <dbReference type="NCBI Taxonomy" id="1854586"/>
    <lineage>
        <taxon>Bacteria</taxon>
        <taxon>Bacillati</taxon>
        <taxon>Actinomycetota</taxon>
        <taxon>Actinomycetes</taxon>
        <taxon>Pseudonocardiales</taxon>
        <taxon>Pseudonocardiaceae</taxon>
        <taxon>Amycolatopsis</taxon>
    </lineage>
</organism>
<evidence type="ECO:0000313" key="2">
    <source>
        <dbReference type="Proteomes" id="UP000242444"/>
    </source>
</evidence>
<accession>A0A263D133</accession>
<name>A0A263D133_9PSEU</name>
<dbReference type="AlphaFoldDB" id="A0A263D133"/>
<protein>
    <submittedName>
        <fullName evidence="1">Uncharacterized protein</fullName>
    </submittedName>
</protein>
<reference evidence="1 2" key="1">
    <citation type="submission" date="2017-07" db="EMBL/GenBank/DDBJ databases">
        <title>Amycolatopsis antarcticus sp. nov., isolated from the surface of an Antarcticus brown macroalga.</title>
        <authorList>
            <person name="Wang J."/>
            <person name="Leiva S."/>
            <person name="Huang J."/>
            <person name="Huang Y."/>
        </authorList>
    </citation>
    <scope>NUCLEOTIDE SEQUENCE [LARGE SCALE GENOMIC DNA]</scope>
    <source>
        <strain evidence="1 2">AU-G6</strain>
    </source>
</reference>
<dbReference type="EMBL" id="NKYE01000009">
    <property type="protein sequence ID" value="OZM72184.1"/>
    <property type="molecule type" value="Genomic_DNA"/>
</dbReference>
<proteinExistence type="predicted"/>
<keyword evidence="2" id="KW-1185">Reference proteome</keyword>
<dbReference type="RefSeq" id="WP_094863755.1">
    <property type="nucleotide sequence ID" value="NZ_NKYE01000009.1"/>
</dbReference>
<sequence length="66" mass="7027">MSTTHDANQHDIAAAQDAPMIDASEALVRLGLAQYESMAGNGRRVAGLVEAQRIVRELAGIPQLRA</sequence>
<dbReference type="InParanoid" id="A0A263D133"/>
<dbReference type="Proteomes" id="UP000242444">
    <property type="component" value="Unassembled WGS sequence"/>
</dbReference>
<dbReference type="OrthoDB" id="9918524at2"/>
<evidence type="ECO:0000313" key="1">
    <source>
        <dbReference type="EMBL" id="OZM72184.1"/>
    </source>
</evidence>
<gene>
    <name evidence="1" type="ORF">CFN78_16790</name>
</gene>
<comment type="caution">
    <text evidence="1">The sequence shown here is derived from an EMBL/GenBank/DDBJ whole genome shotgun (WGS) entry which is preliminary data.</text>
</comment>